<sequence length="122" mass="14608">FQKIGPSISLGMIKKLEPVLNFKKRATYSREYWAIKPLNAPREQTKKRSKDEFCFPSSPKESKDEHKKDTKISKKAEKKANTILKKYVKREVLETIRDTREHIQFLRSQLYKERNLDQHRCQ</sequence>
<keyword evidence="3" id="KW-1185">Reference proteome</keyword>
<evidence type="ECO:0000313" key="2">
    <source>
        <dbReference type="EMBL" id="CAH3107231.1"/>
    </source>
</evidence>
<gene>
    <name evidence="2" type="ORF">PMEA_00001919</name>
</gene>
<feature type="compositionally biased region" description="Basic and acidic residues" evidence="1">
    <location>
        <begin position="60"/>
        <end position="73"/>
    </location>
</feature>
<accession>A0AAU9WEE5</accession>
<name>A0AAU9WEE5_9CNID</name>
<organism evidence="2 3">
    <name type="scientific">Pocillopora meandrina</name>
    <dbReference type="NCBI Taxonomy" id="46732"/>
    <lineage>
        <taxon>Eukaryota</taxon>
        <taxon>Metazoa</taxon>
        <taxon>Cnidaria</taxon>
        <taxon>Anthozoa</taxon>
        <taxon>Hexacorallia</taxon>
        <taxon>Scleractinia</taxon>
        <taxon>Astrocoeniina</taxon>
        <taxon>Pocilloporidae</taxon>
        <taxon>Pocillopora</taxon>
    </lineage>
</organism>
<comment type="caution">
    <text evidence="2">The sequence shown here is derived from an EMBL/GenBank/DDBJ whole genome shotgun (WGS) entry which is preliminary data.</text>
</comment>
<evidence type="ECO:0000256" key="1">
    <source>
        <dbReference type="SAM" id="MobiDB-lite"/>
    </source>
</evidence>
<evidence type="ECO:0000313" key="3">
    <source>
        <dbReference type="Proteomes" id="UP001159428"/>
    </source>
</evidence>
<feature type="compositionally biased region" description="Basic and acidic residues" evidence="1">
    <location>
        <begin position="43"/>
        <end position="53"/>
    </location>
</feature>
<dbReference type="AlphaFoldDB" id="A0AAU9WEE5"/>
<proteinExistence type="predicted"/>
<reference evidence="2 3" key="1">
    <citation type="submission" date="2022-05" db="EMBL/GenBank/DDBJ databases">
        <authorList>
            <consortium name="Genoscope - CEA"/>
            <person name="William W."/>
        </authorList>
    </citation>
    <scope>NUCLEOTIDE SEQUENCE [LARGE SCALE GENOMIC DNA]</scope>
</reference>
<protein>
    <submittedName>
        <fullName evidence="2">Uncharacterized protein</fullName>
    </submittedName>
</protein>
<feature type="region of interest" description="Disordered" evidence="1">
    <location>
        <begin position="39"/>
        <end position="73"/>
    </location>
</feature>
<dbReference type="Proteomes" id="UP001159428">
    <property type="component" value="Unassembled WGS sequence"/>
</dbReference>
<dbReference type="EMBL" id="CALNXJ010000010">
    <property type="protein sequence ID" value="CAH3107231.1"/>
    <property type="molecule type" value="Genomic_DNA"/>
</dbReference>
<feature type="non-terminal residue" evidence="2">
    <location>
        <position position="1"/>
    </location>
</feature>